<feature type="transmembrane region" description="Helical" evidence="6">
    <location>
        <begin position="366"/>
        <end position="388"/>
    </location>
</feature>
<keyword evidence="3 6" id="KW-0812">Transmembrane</keyword>
<evidence type="ECO:0000256" key="5">
    <source>
        <dbReference type="ARBA" id="ARBA00023136"/>
    </source>
</evidence>
<dbReference type="AlphaFoldDB" id="A0A2H0V905"/>
<comment type="caution">
    <text evidence="9">The sequence shown here is derived from an EMBL/GenBank/DDBJ whole genome shotgun (WGS) entry which is preliminary data.</text>
</comment>
<evidence type="ECO:0000256" key="2">
    <source>
        <dbReference type="ARBA" id="ARBA00022475"/>
    </source>
</evidence>
<feature type="transmembrane region" description="Helical" evidence="6">
    <location>
        <begin position="292"/>
        <end position="310"/>
    </location>
</feature>
<dbReference type="NCBIfam" id="TIGR00360">
    <property type="entry name" value="ComEC_N-term"/>
    <property type="match status" value="1"/>
</dbReference>
<dbReference type="Pfam" id="PF13567">
    <property type="entry name" value="DUF4131"/>
    <property type="match status" value="1"/>
</dbReference>
<feature type="transmembrane region" description="Helical" evidence="6">
    <location>
        <begin position="226"/>
        <end position="248"/>
    </location>
</feature>
<keyword evidence="2" id="KW-1003">Cell membrane</keyword>
<dbReference type="PANTHER" id="PTHR30619:SF7">
    <property type="entry name" value="BETA-LACTAMASE DOMAIN PROTEIN"/>
    <property type="match status" value="1"/>
</dbReference>
<dbReference type="InterPro" id="IPR025405">
    <property type="entry name" value="DUF4131"/>
</dbReference>
<feature type="domain" description="DUF4131" evidence="8">
    <location>
        <begin position="13"/>
        <end position="131"/>
    </location>
</feature>
<evidence type="ECO:0000256" key="1">
    <source>
        <dbReference type="ARBA" id="ARBA00004651"/>
    </source>
</evidence>
<protein>
    <recommendedName>
        <fullName evidence="11">ComEC/Rec2-related protein domain-containing protein</fullName>
    </recommendedName>
</protein>
<keyword evidence="4 6" id="KW-1133">Transmembrane helix</keyword>
<dbReference type="Pfam" id="PF03772">
    <property type="entry name" value="Competence"/>
    <property type="match status" value="1"/>
</dbReference>
<feature type="domain" description="ComEC/Rec2-related protein" evidence="7">
    <location>
        <begin position="173"/>
        <end position="449"/>
    </location>
</feature>
<evidence type="ECO:0000256" key="6">
    <source>
        <dbReference type="SAM" id="Phobius"/>
    </source>
</evidence>
<comment type="subcellular location">
    <subcellularLocation>
        <location evidence="1">Cell membrane</location>
        <topology evidence="1">Multi-pass membrane protein</topology>
    </subcellularLocation>
</comment>
<dbReference type="GO" id="GO:0005886">
    <property type="term" value="C:plasma membrane"/>
    <property type="evidence" value="ECO:0007669"/>
    <property type="project" value="UniProtKB-SubCell"/>
</dbReference>
<reference evidence="10" key="1">
    <citation type="submission" date="2017-09" db="EMBL/GenBank/DDBJ databases">
        <title>Depth-based differentiation of microbial function through sediment-hosted aquifers and enrichment of novel symbionts in the deep terrestrial subsurface.</title>
        <authorList>
            <person name="Probst A.J."/>
            <person name="Ladd B."/>
            <person name="Jarett J.K."/>
            <person name="Geller-Mcgrath D.E."/>
            <person name="Sieber C.M.K."/>
            <person name="Emerson J.B."/>
            <person name="Anantharaman K."/>
            <person name="Thomas B.C."/>
            <person name="Malmstrom R."/>
            <person name="Stieglmeier M."/>
            <person name="Klingl A."/>
            <person name="Woyke T."/>
            <person name="Ryan C.M."/>
            <person name="Banfield J.F."/>
        </authorList>
    </citation>
    <scope>NUCLEOTIDE SEQUENCE [LARGE SCALE GENOMIC DNA]</scope>
</reference>
<name>A0A2H0V905_9BACT</name>
<dbReference type="InterPro" id="IPR004477">
    <property type="entry name" value="ComEC_N"/>
</dbReference>
<gene>
    <name evidence="9" type="ORF">COT93_01905</name>
</gene>
<dbReference type="Proteomes" id="UP000229972">
    <property type="component" value="Unassembled WGS sequence"/>
</dbReference>
<feature type="transmembrane region" description="Helical" evidence="6">
    <location>
        <begin position="331"/>
        <end position="354"/>
    </location>
</feature>
<accession>A0A2H0V905</accession>
<dbReference type="EMBL" id="PFAL01000017">
    <property type="protein sequence ID" value="PIR95541.1"/>
    <property type="molecule type" value="Genomic_DNA"/>
</dbReference>
<evidence type="ECO:0000313" key="9">
    <source>
        <dbReference type="EMBL" id="PIR95541.1"/>
    </source>
</evidence>
<evidence type="ECO:0000259" key="7">
    <source>
        <dbReference type="Pfam" id="PF03772"/>
    </source>
</evidence>
<proteinExistence type="predicted"/>
<keyword evidence="5 6" id="KW-0472">Membrane</keyword>
<dbReference type="InterPro" id="IPR052159">
    <property type="entry name" value="Competence_DNA_uptake"/>
</dbReference>
<feature type="transmembrane region" description="Helical" evidence="6">
    <location>
        <begin position="6"/>
        <end position="26"/>
    </location>
</feature>
<feature type="transmembrane region" description="Helical" evidence="6">
    <location>
        <begin position="197"/>
        <end position="220"/>
    </location>
</feature>
<evidence type="ECO:0008006" key="11">
    <source>
        <dbReference type="Google" id="ProtNLM"/>
    </source>
</evidence>
<feature type="transmembrane region" description="Helical" evidence="6">
    <location>
        <begin position="430"/>
        <end position="449"/>
    </location>
</feature>
<feature type="transmembrane region" description="Helical" evidence="6">
    <location>
        <begin position="395"/>
        <end position="418"/>
    </location>
</feature>
<sequence>MSFSLARIFLFANLGFILFIFIGGFYPEFFNSNIKNSDLAAYNGQKISFVGQVCKEAELDYKSRRLTVCAQGQDSQGRVLITTDLYPIYDYGDYLQITGQLQAPPEIEGFDYESYLARYDVYSVMYYPKITKTEGNLSMTQKSYRLLLDFKQRLASSINSNLPEPSASLANALLLGYRRAMYKEDLNMFARVGLSHIIAISGTHITILSALIINFFLALGWPRRRILFLVGGFLFVYPILTGLAASAIRAAVMGTLSFLAIYYGRPSSLTRALVFAAAVMLAFNPRLLRSDIGFQLSFLALIGIIYIYPLGQKLAVRLLSRIKIKGAGRNLINNIFDTVNITLVSQLVILPVAVINFQQISLIAPLANLLVLWSMPFLIALLLTALLLSSIIPLLGVIWFFPSYVILKFIFIISDILARPDWAAVDVSNFSWRLGALYYLGLFLAVKFLRQKLL</sequence>
<evidence type="ECO:0000259" key="8">
    <source>
        <dbReference type="Pfam" id="PF13567"/>
    </source>
</evidence>
<evidence type="ECO:0000256" key="4">
    <source>
        <dbReference type="ARBA" id="ARBA00022989"/>
    </source>
</evidence>
<dbReference type="PANTHER" id="PTHR30619">
    <property type="entry name" value="DNA INTERNALIZATION/COMPETENCE PROTEIN COMEC/REC2"/>
    <property type="match status" value="1"/>
</dbReference>
<evidence type="ECO:0000313" key="10">
    <source>
        <dbReference type="Proteomes" id="UP000229972"/>
    </source>
</evidence>
<organism evidence="9 10">
    <name type="scientific">Candidatus Falkowbacteria bacterium CG10_big_fil_rev_8_21_14_0_10_37_18</name>
    <dbReference type="NCBI Taxonomy" id="1974562"/>
    <lineage>
        <taxon>Bacteria</taxon>
        <taxon>Candidatus Falkowiibacteriota</taxon>
    </lineage>
</organism>
<evidence type="ECO:0000256" key="3">
    <source>
        <dbReference type="ARBA" id="ARBA00022692"/>
    </source>
</evidence>